<keyword evidence="3" id="KW-1185">Reference proteome</keyword>
<dbReference type="STRING" id="155417.A0A4Q4SUJ0"/>
<name>A0A4Q4SUJ0_9PEZI</name>
<accession>A0A4Q4SUJ0</accession>
<reference evidence="2 3" key="1">
    <citation type="submission" date="2018-06" db="EMBL/GenBank/DDBJ databases">
        <title>Complete Genomes of Monosporascus.</title>
        <authorList>
            <person name="Robinson A.J."/>
            <person name="Natvig D.O."/>
        </authorList>
    </citation>
    <scope>NUCLEOTIDE SEQUENCE [LARGE SCALE GENOMIC DNA]</scope>
    <source>
        <strain evidence="2 3">CBS 110550</strain>
    </source>
</reference>
<evidence type="ECO:0000313" key="2">
    <source>
        <dbReference type="EMBL" id="RYO75737.1"/>
    </source>
</evidence>
<dbReference type="OrthoDB" id="3520229at2759"/>
<sequence>MATNTAAVTTTTTGGTATQTGSCGATLYDIPTRDVACAVPFSVGGNDYMDIMAQCCGAADVVSYRGNCGLYCLAVDQSVTDLTDCLHDAGADWGTVFCNANGTATATAPGEAEVPATASASVIVMGGADSTDGDGESEDGAADDNADAPDAEDSPAAAPGLRPEFGVSTLGLTIGALLFSATAFGAFQV</sequence>
<evidence type="ECO:0000256" key="1">
    <source>
        <dbReference type="SAM" id="MobiDB-lite"/>
    </source>
</evidence>
<evidence type="ECO:0000313" key="3">
    <source>
        <dbReference type="Proteomes" id="UP000293360"/>
    </source>
</evidence>
<gene>
    <name evidence="2" type="ORF">DL764_010336</name>
</gene>
<comment type="caution">
    <text evidence="2">The sequence shown here is derived from an EMBL/GenBank/DDBJ whole genome shotgun (WGS) entry which is preliminary data.</text>
</comment>
<dbReference type="AlphaFoldDB" id="A0A4Q4SUJ0"/>
<feature type="compositionally biased region" description="Acidic residues" evidence="1">
    <location>
        <begin position="131"/>
        <end position="153"/>
    </location>
</feature>
<feature type="region of interest" description="Disordered" evidence="1">
    <location>
        <begin position="127"/>
        <end position="162"/>
    </location>
</feature>
<protein>
    <submittedName>
        <fullName evidence="2">Uncharacterized protein</fullName>
    </submittedName>
</protein>
<organism evidence="2 3">
    <name type="scientific">Monosporascus ibericus</name>
    <dbReference type="NCBI Taxonomy" id="155417"/>
    <lineage>
        <taxon>Eukaryota</taxon>
        <taxon>Fungi</taxon>
        <taxon>Dikarya</taxon>
        <taxon>Ascomycota</taxon>
        <taxon>Pezizomycotina</taxon>
        <taxon>Sordariomycetes</taxon>
        <taxon>Xylariomycetidae</taxon>
        <taxon>Xylariales</taxon>
        <taxon>Xylariales incertae sedis</taxon>
        <taxon>Monosporascus</taxon>
    </lineage>
</organism>
<dbReference type="Proteomes" id="UP000293360">
    <property type="component" value="Unassembled WGS sequence"/>
</dbReference>
<dbReference type="EMBL" id="QJNU01001552">
    <property type="protein sequence ID" value="RYO75737.1"/>
    <property type="molecule type" value="Genomic_DNA"/>
</dbReference>
<proteinExistence type="predicted"/>